<sequence length="244" mass="25631">MLVLASAVACGGGSDSSSDAPAAAPAAPAFDPATAGNVSGMVMLNGELPAAEDLMMNSDPVCAMSATDTQSSTFVGSDGHLGNVFVYVKEGLEGQRFPAATGTVELNQQGCRYTPHVMGIQVGQTFEIVNSDPTLHNIHATPAANDEFNMGQPIQGMRFERTFDSVEVMVPFKCDVHGWMNAYIGVLDHPYFAVTAADGMFDISTLPPGDYVIEAWHEALGTQTQNVTVATGQTAEVSFSFTAP</sequence>
<dbReference type="EMBL" id="UINC01018133">
    <property type="protein sequence ID" value="SVA75873.1"/>
    <property type="molecule type" value="Genomic_DNA"/>
</dbReference>
<reference evidence="1" key="1">
    <citation type="submission" date="2018-05" db="EMBL/GenBank/DDBJ databases">
        <authorList>
            <person name="Lanie J.A."/>
            <person name="Ng W.-L."/>
            <person name="Kazmierczak K.M."/>
            <person name="Andrzejewski T.M."/>
            <person name="Davidsen T.M."/>
            <person name="Wayne K.J."/>
            <person name="Tettelin H."/>
            <person name="Glass J.I."/>
            <person name="Rusch D."/>
            <person name="Podicherti R."/>
            <person name="Tsui H.-C.T."/>
            <person name="Winkler M.E."/>
        </authorList>
    </citation>
    <scope>NUCLEOTIDE SEQUENCE</scope>
</reference>
<gene>
    <name evidence="1" type="ORF">METZ01_LOCUS128727</name>
</gene>
<dbReference type="AlphaFoldDB" id="A0A381YH60"/>
<dbReference type="InterPro" id="IPR008972">
    <property type="entry name" value="Cupredoxin"/>
</dbReference>
<dbReference type="InterPro" id="IPR013784">
    <property type="entry name" value="Carb-bd-like_fold"/>
</dbReference>
<organism evidence="1">
    <name type="scientific">marine metagenome</name>
    <dbReference type="NCBI Taxonomy" id="408172"/>
    <lineage>
        <taxon>unclassified sequences</taxon>
        <taxon>metagenomes</taxon>
        <taxon>ecological metagenomes</taxon>
    </lineage>
</organism>
<evidence type="ECO:0000313" key="1">
    <source>
        <dbReference type="EMBL" id="SVA75873.1"/>
    </source>
</evidence>
<dbReference type="Pfam" id="PF13620">
    <property type="entry name" value="CarboxypepD_reg"/>
    <property type="match status" value="1"/>
</dbReference>
<dbReference type="SUPFAM" id="SSF49452">
    <property type="entry name" value="Starch-binding domain-like"/>
    <property type="match status" value="1"/>
</dbReference>
<name>A0A381YH60_9ZZZZ</name>
<dbReference type="GO" id="GO:0030246">
    <property type="term" value="F:carbohydrate binding"/>
    <property type="evidence" value="ECO:0007669"/>
    <property type="project" value="InterPro"/>
</dbReference>
<protein>
    <submittedName>
        <fullName evidence="1">Uncharacterized protein</fullName>
    </submittedName>
</protein>
<dbReference type="Gene3D" id="2.60.40.420">
    <property type="entry name" value="Cupredoxins - blue copper proteins"/>
    <property type="match status" value="1"/>
</dbReference>
<proteinExistence type="predicted"/>
<dbReference type="SUPFAM" id="SSF49503">
    <property type="entry name" value="Cupredoxins"/>
    <property type="match status" value="1"/>
</dbReference>
<accession>A0A381YH60</accession>